<sequence>MKIGFSSKSVYNLNSEGYVNDLLIGAFLSKEPLNQLAVATSSGKILLIVEGKVKATLNPKSGSILSLASGPLTSKRPINLIAGDCSGQVTFFLGSQMVSKVLTSHPVQSLAFVSDIAGNHEIVSGSSLGHLASYHLQNRLWRLTLNDSSIRTSKLQHFIPLPASKPVHCIFAASLSDNERSAETIYTFAINGTCDVHMLSGQHLVLMIRFPKPIITGCKGFFQVKGSKKNHDDTLFASRDGQVYILDSNLKPQEYVNSAYSIVKLLAYRPKGLPMTAPSFLVITGLSDCIFFYHERAFVQELLVPDWVSSAAVGDLSDQLSATHNFPQGALTTETLNLFHTQQSYGHFIVFALADSTIHLFTGTLV</sequence>
<dbReference type="Proteomes" id="UP001165960">
    <property type="component" value="Unassembled WGS sequence"/>
</dbReference>
<reference evidence="1" key="1">
    <citation type="submission" date="2022-04" db="EMBL/GenBank/DDBJ databases">
        <title>Genome of the entomopathogenic fungus Entomophthora muscae.</title>
        <authorList>
            <person name="Elya C."/>
            <person name="Lovett B.R."/>
            <person name="Lee E."/>
            <person name="Macias A.M."/>
            <person name="Hajek A.E."/>
            <person name="De Bivort B.L."/>
            <person name="Kasson M.T."/>
            <person name="De Fine Licht H.H."/>
            <person name="Stajich J.E."/>
        </authorList>
    </citation>
    <scope>NUCLEOTIDE SEQUENCE</scope>
    <source>
        <strain evidence="1">Berkeley</strain>
    </source>
</reference>
<organism evidence="1 2">
    <name type="scientific">Entomophthora muscae</name>
    <dbReference type="NCBI Taxonomy" id="34485"/>
    <lineage>
        <taxon>Eukaryota</taxon>
        <taxon>Fungi</taxon>
        <taxon>Fungi incertae sedis</taxon>
        <taxon>Zoopagomycota</taxon>
        <taxon>Entomophthoromycotina</taxon>
        <taxon>Entomophthoromycetes</taxon>
        <taxon>Entomophthorales</taxon>
        <taxon>Entomophthoraceae</taxon>
        <taxon>Entomophthora</taxon>
    </lineage>
</organism>
<name>A0ACC2UUB6_9FUNG</name>
<comment type="caution">
    <text evidence="1">The sequence shown here is derived from an EMBL/GenBank/DDBJ whole genome shotgun (WGS) entry which is preliminary data.</text>
</comment>
<evidence type="ECO:0000313" key="1">
    <source>
        <dbReference type="EMBL" id="KAJ9090433.1"/>
    </source>
</evidence>
<evidence type="ECO:0000313" key="2">
    <source>
        <dbReference type="Proteomes" id="UP001165960"/>
    </source>
</evidence>
<keyword evidence="2" id="KW-1185">Reference proteome</keyword>
<dbReference type="EMBL" id="QTSX02000006">
    <property type="protein sequence ID" value="KAJ9090433.1"/>
    <property type="molecule type" value="Genomic_DNA"/>
</dbReference>
<proteinExistence type="predicted"/>
<accession>A0ACC2UUB6</accession>
<protein>
    <submittedName>
        <fullName evidence="1">Uncharacterized protein</fullName>
    </submittedName>
</protein>
<gene>
    <name evidence="1" type="ORF">DSO57_1002741</name>
</gene>